<dbReference type="RefSeq" id="WP_187973762.1">
    <property type="nucleotide sequence ID" value="NZ_CP046884.1"/>
</dbReference>
<dbReference type="PANTHER" id="PTHR11614">
    <property type="entry name" value="PHOSPHOLIPASE-RELATED"/>
    <property type="match status" value="1"/>
</dbReference>
<sequence>MTTVNHDWPAWEPDILGPDYQSLTIPLGEDPQDEGEVYATVVRYRPTATSSTTKEDHRPALLWVHGMTDYFFHTHVAEFFDQHGYAVYAVDLRKCGRSHRSGQKWHYCTDLEEYFPDLYAAVDALHGAGHNSIIPIAHSTGGLIVPLWLNQMNQDHDPRFHLIKGLILNSPWLDMMYPKVFVKIATPIVDKLGKAFPTLEVPGGDLGCYGTSLQSDPSRNWDYDLNLKPINGHPKYFGWLRAIVRGQRQIHQHHVDVGVPTLTLCSSASWLNHSYSAVANATDTVLDVQQIHDRAPLLGQQVSVEPIQGARHDVFCSLHHAQAEAFAKTLQWLNSIGADPSR</sequence>
<keyword evidence="1" id="KW-0378">Hydrolase</keyword>
<proteinExistence type="predicted"/>
<dbReference type="Gene3D" id="3.40.50.1820">
    <property type="entry name" value="alpha/beta hydrolase"/>
    <property type="match status" value="1"/>
</dbReference>
<dbReference type="InterPro" id="IPR051044">
    <property type="entry name" value="MAG_DAG_Lipase"/>
</dbReference>
<accession>A0A7H0SPH2</accession>
<organism evidence="1 2">
    <name type="scientific">Corynebacterium poyangense</name>
    <dbReference type="NCBI Taxonomy" id="2684405"/>
    <lineage>
        <taxon>Bacteria</taxon>
        <taxon>Bacillati</taxon>
        <taxon>Actinomycetota</taxon>
        <taxon>Actinomycetes</taxon>
        <taxon>Mycobacteriales</taxon>
        <taxon>Corynebacteriaceae</taxon>
        <taxon>Corynebacterium</taxon>
    </lineage>
</organism>
<dbReference type="SUPFAM" id="SSF53474">
    <property type="entry name" value="alpha/beta-Hydrolases"/>
    <property type="match status" value="1"/>
</dbReference>
<name>A0A7H0SPH2_9CORY</name>
<dbReference type="AlphaFoldDB" id="A0A7H0SPH2"/>
<dbReference type="EMBL" id="CP046884">
    <property type="protein sequence ID" value="QNQ90447.1"/>
    <property type="molecule type" value="Genomic_DNA"/>
</dbReference>
<keyword evidence="2" id="KW-1185">Reference proteome</keyword>
<dbReference type="Pfam" id="PF12146">
    <property type="entry name" value="Hydrolase_4"/>
    <property type="match status" value="1"/>
</dbReference>
<gene>
    <name evidence="1" type="ORF">GP475_07225</name>
</gene>
<dbReference type="GO" id="GO:0016787">
    <property type="term" value="F:hydrolase activity"/>
    <property type="evidence" value="ECO:0007669"/>
    <property type="project" value="UniProtKB-KW"/>
</dbReference>
<reference evidence="1 2" key="1">
    <citation type="submission" date="2019-12" db="EMBL/GenBank/DDBJ databases">
        <title>Corynebacterium sp. nov., isolated from feces of the Anser Albifrons in China.</title>
        <authorList>
            <person name="Liu Q."/>
        </authorList>
    </citation>
    <scope>NUCLEOTIDE SEQUENCE [LARGE SCALE GENOMIC DNA]</scope>
    <source>
        <strain evidence="1 2">4H37-19</strain>
    </source>
</reference>
<dbReference type="KEGG" id="cpoy:GP475_07225"/>
<evidence type="ECO:0000313" key="2">
    <source>
        <dbReference type="Proteomes" id="UP000516320"/>
    </source>
</evidence>
<protein>
    <submittedName>
        <fullName evidence="1">Alpha/beta fold hydrolase</fullName>
    </submittedName>
</protein>
<dbReference type="InterPro" id="IPR022742">
    <property type="entry name" value="Hydrolase_4"/>
</dbReference>
<dbReference type="InterPro" id="IPR029058">
    <property type="entry name" value="AB_hydrolase_fold"/>
</dbReference>
<dbReference type="Proteomes" id="UP000516320">
    <property type="component" value="Chromosome"/>
</dbReference>
<evidence type="ECO:0000313" key="1">
    <source>
        <dbReference type="EMBL" id="QNQ90447.1"/>
    </source>
</evidence>